<gene>
    <name evidence="2" type="ORF">DB88DRAFT_298536</name>
</gene>
<accession>A0AAD9FPD6</accession>
<keyword evidence="1" id="KW-0732">Signal</keyword>
<feature type="signal peptide" evidence="1">
    <location>
        <begin position="1"/>
        <end position="16"/>
    </location>
</feature>
<dbReference type="Proteomes" id="UP001182556">
    <property type="component" value="Unassembled WGS sequence"/>
</dbReference>
<feature type="chain" id="PRO_5042114510" description="Secreted protein" evidence="1">
    <location>
        <begin position="17"/>
        <end position="82"/>
    </location>
</feature>
<dbReference type="AlphaFoldDB" id="A0AAD9FPD6"/>
<evidence type="ECO:0008006" key="4">
    <source>
        <dbReference type="Google" id="ProtNLM"/>
    </source>
</evidence>
<organism evidence="2 3">
    <name type="scientific">Papiliotrema laurentii</name>
    <name type="common">Cryptococcus laurentii</name>
    <dbReference type="NCBI Taxonomy" id="5418"/>
    <lineage>
        <taxon>Eukaryota</taxon>
        <taxon>Fungi</taxon>
        <taxon>Dikarya</taxon>
        <taxon>Basidiomycota</taxon>
        <taxon>Agaricomycotina</taxon>
        <taxon>Tremellomycetes</taxon>
        <taxon>Tremellales</taxon>
        <taxon>Rhynchogastremaceae</taxon>
        <taxon>Papiliotrema</taxon>
    </lineage>
</organism>
<protein>
    <recommendedName>
        <fullName evidence="4">Secreted protein</fullName>
    </recommendedName>
</protein>
<reference evidence="2" key="1">
    <citation type="submission" date="2023-02" db="EMBL/GenBank/DDBJ databases">
        <title>Identification and recombinant expression of a fungal hydrolase from Papiliotrema laurentii that hydrolyzes apple cutin and clears colloidal polyester polyurethane.</title>
        <authorList>
            <consortium name="DOE Joint Genome Institute"/>
            <person name="Roman V.A."/>
            <person name="Bojanowski C."/>
            <person name="Crable B.R."/>
            <person name="Wagner D.N."/>
            <person name="Hung C.S."/>
            <person name="Nadeau L.J."/>
            <person name="Schratz L."/>
            <person name="Haridas S."/>
            <person name="Pangilinan J."/>
            <person name="Lipzen A."/>
            <person name="Na H."/>
            <person name="Yan M."/>
            <person name="Ng V."/>
            <person name="Grigoriev I.V."/>
            <person name="Spatafora J.W."/>
            <person name="Barlow D."/>
            <person name="Biffinger J."/>
            <person name="Kelley-Loughnane N."/>
            <person name="Varaljay V.A."/>
            <person name="Crookes-Goodson W.J."/>
        </authorList>
    </citation>
    <scope>NUCLEOTIDE SEQUENCE</scope>
    <source>
        <strain evidence="2">5307AH</strain>
    </source>
</reference>
<dbReference type="EMBL" id="JAODAN010000006">
    <property type="protein sequence ID" value="KAK1923441.1"/>
    <property type="molecule type" value="Genomic_DNA"/>
</dbReference>
<comment type="caution">
    <text evidence="2">The sequence shown here is derived from an EMBL/GenBank/DDBJ whole genome shotgun (WGS) entry which is preliminary data.</text>
</comment>
<name>A0AAD9FPD6_PAPLA</name>
<evidence type="ECO:0000256" key="1">
    <source>
        <dbReference type="SAM" id="SignalP"/>
    </source>
</evidence>
<evidence type="ECO:0000313" key="3">
    <source>
        <dbReference type="Proteomes" id="UP001182556"/>
    </source>
</evidence>
<keyword evidence="3" id="KW-1185">Reference proteome</keyword>
<proteinExistence type="predicted"/>
<sequence>MVRFAGLLWSLASTTSICTCTHQVSEADLHGEQRADPASKLFVKSNSLFMLERQRCELVTASVGGVRSRKEAGIFAEWAASR</sequence>
<evidence type="ECO:0000313" key="2">
    <source>
        <dbReference type="EMBL" id="KAK1923441.1"/>
    </source>
</evidence>